<dbReference type="RefSeq" id="WP_092797019.1">
    <property type="nucleotide sequence ID" value="NZ_FNXF01000027.1"/>
</dbReference>
<dbReference type="STRING" id="173990.SAMN05660691_04047"/>
<evidence type="ECO:0000313" key="2">
    <source>
        <dbReference type="Proteomes" id="UP000199371"/>
    </source>
</evidence>
<accession>A0A1H6NDC5</accession>
<sequence length="72" mass="8159">MRDATFEYKGFTGSATENSDSCANLFGQVLHIRDVVTYEADTVTELEREFRYSVDSYLADCAALNKDPRILK</sequence>
<dbReference type="Proteomes" id="UP000199371">
    <property type="component" value="Unassembled WGS sequence"/>
</dbReference>
<evidence type="ECO:0000313" key="1">
    <source>
        <dbReference type="EMBL" id="SEI13125.1"/>
    </source>
</evidence>
<dbReference type="EMBL" id="FNXF01000027">
    <property type="protein sequence ID" value="SEI13125.1"/>
    <property type="molecule type" value="Genomic_DNA"/>
</dbReference>
<protein>
    <recommendedName>
        <fullName evidence="3">HicB family protein</fullName>
    </recommendedName>
</protein>
<name>A0A1H6NDC5_9GAMM</name>
<evidence type="ECO:0008006" key="3">
    <source>
        <dbReference type="Google" id="ProtNLM"/>
    </source>
</evidence>
<dbReference type="OrthoDB" id="5297106at2"/>
<proteinExistence type="predicted"/>
<keyword evidence="2" id="KW-1185">Reference proteome</keyword>
<gene>
    <name evidence="1" type="ORF">SAMN05660691_04047</name>
</gene>
<reference evidence="2" key="1">
    <citation type="submission" date="2016-10" db="EMBL/GenBank/DDBJ databases">
        <authorList>
            <person name="Varghese N."/>
            <person name="Submissions S."/>
        </authorList>
    </citation>
    <scope>NUCLEOTIDE SEQUENCE [LARGE SCALE GENOMIC DNA]</scope>
    <source>
        <strain evidence="2">DSM 17616</strain>
    </source>
</reference>
<dbReference type="AlphaFoldDB" id="A0A1H6NDC5"/>
<organism evidence="1 2">
    <name type="scientific">Rheinheimera pacifica</name>
    <dbReference type="NCBI Taxonomy" id="173990"/>
    <lineage>
        <taxon>Bacteria</taxon>
        <taxon>Pseudomonadati</taxon>
        <taxon>Pseudomonadota</taxon>
        <taxon>Gammaproteobacteria</taxon>
        <taxon>Chromatiales</taxon>
        <taxon>Chromatiaceae</taxon>
        <taxon>Rheinheimera</taxon>
    </lineage>
</organism>